<dbReference type="InterPro" id="IPR002173">
    <property type="entry name" value="Carboh/pur_kinase_PfkB_CS"/>
</dbReference>
<dbReference type="InterPro" id="IPR011611">
    <property type="entry name" value="PfkB_dom"/>
</dbReference>
<keyword evidence="9" id="KW-1185">Reference proteome</keyword>
<feature type="domain" description="DUF2090" evidence="7">
    <location>
        <begin position="335"/>
        <end position="641"/>
    </location>
</feature>
<dbReference type="Gene3D" id="3.20.20.70">
    <property type="entry name" value="Aldolase class I"/>
    <property type="match status" value="1"/>
</dbReference>
<dbReference type="GO" id="GO:0005524">
    <property type="term" value="F:ATP binding"/>
    <property type="evidence" value="ECO:0007669"/>
    <property type="project" value="UniProtKB-KW"/>
</dbReference>
<keyword evidence="2" id="KW-0808">Transferase</keyword>
<comment type="similarity">
    <text evidence="1">Belongs to the carbohydrate kinase PfkB family.</text>
</comment>
<dbReference type="AlphaFoldDB" id="A0A560H436"/>
<dbReference type="GO" id="GO:0016301">
    <property type="term" value="F:kinase activity"/>
    <property type="evidence" value="ECO:0007669"/>
    <property type="project" value="UniProtKB-KW"/>
</dbReference>
<dbReference type="PROSITE" id="PS00583">
    <property type="entry name" value="PFKB_KINASES_1"/>
    <property type="match status" value="1"/>
</dbReference>
<evidence type="ECO:0000259" key="7">
    <source>
        <dbReference type="Pfam" id="PF09863"/>
    </source>
</evidence>
<gene>
    <name evidence="8" type="ORF">FBZ90_10899</name>
</gene>
<evidence type="ECO:0000256" key="1">
    <source>
        <dbReference type="ARBA" id="ARBA00010688"/>
    </source>
</evidence>
<dbReference type="InterPro" id="IPR029056">
    <property type="entry name" value="Ribokinase-like"/>
</dbReference>
<dbReference type="InterPro" id="IPR013785">
    <property type="entry name" value="Aldolase_TIM"/>
</dbReference>
<dbReference type="Gene3D" id="2.20.150.10">
    <property type="entry name" value="putative 5-dehydro-2- deoxygluconokinase"/>
    <property type="match status" value="1"/>
</dbReference>
<dbReference type="InterPro" id="IPR050306">
    <property type="entry name" value="PfkB_Carbo_kinase"/>
</dbReference>
<keyword evidence="5" id="KW-0067">ATP-binding</keyword>
<evidence type="ECO:0000313" key="9">
    <source>
        <dbReference type="Proteomes" id="UP000315751"/>
    </source>
</evidence>
<dbReference type="NCBIfam" id="TIGR04382">
    <property type="entry name" value="myo_inos_iolC_N"/>
    <property type="match status" value="1"/>
</dbReference>
<protein>
    <submittedName>
        <fullName evidence="8">5-dehydro-2-deoxygluconokinase</fullName>
    </submittedName>
</protein>
<dbReference type="SUPFAM" id="SSF53613">
    <property type="entry name" value="Ribokinase-like"/>
    <property type="match status" value="1"/>
</dbReference>
<dbReference type="PANTHER" id="PTHR43085:SF49">
    <property type="entry name" value="5-DEHYDRO-2-DEOXYGLUCONOKINASE"/>
    <property type="match status" value="1"/>
</dbReference>
<evidence type="ECO:0000256" key="5">
    <source>
        <dbReference type="ARBA" id="ARBA00022840"/>
    </source>
</evidence>
<dbReference type="OrthoDB" id="9792663at2"/>
<dbReference type="RefSeq" id="WP_145733412.1">
    <property type="nucleotide sequence ID" value="NZ_VITR01000008.1"/>
</dbReference>
<evidence type="ECO:0000256" key="3">
    <source>
        <dbReference type="ARBA" id="ARBA00022741"/>
    </source>
</evidence>
<name>A0A560H436_9PROT</name>
<dbReference type="Proteomes" id="UP000315751">
    <property type="component" value="Unassembled WGS sequence"/>
</dbReference>
<dbReference type="EMBL" id="VITR01000008">
    <property type="protein sequence ID" value="TWB41075.1"/>
    <property type="molecule type" value="Genomic_DNA"/>
</dbReference>
<dbReference type="InterPro" id="IPR018659">
    <property type="entry name" value="DUF2090"/>
</dbReference>
<evidence type="ECO:0000256" key="4">
    <source>
        <dbReference type="ARBA" id="ARBA00022777"/>
    </source>
</evidence>
<evidence type="ECO:0000256" key="2">
    <source>
        <dbReference type="ARBA" id="ARBA00022679"/>
    </source>
</evidence>
<evidence type="ECO:0000259" key="6">
    <source>
        <dbReference type="Pfam" id="PF00294"/>
    </source>
</evidence>
<dbReference type="Gene3D" id="3.40.1190.20">
    <property type="match status" value="1"/>
</dbReference>
<dbReference type="InterPro" id="IPR030830">
    <property type="entry name" value="Myo_inos_IolC"/>
</dbReference>
<keyword evidence="3" id="KW-0547">Nucleotide-binding</keyword>
<dbReference type="InterPro" id="IPR023314">
    <property type="entry name" value="Myo_inos_IolC-like_sf"/>
</dbReference>
<reference evidence="8 9" key="1">
    <citation type="submission" date="2019-06" db="EMBL/GenBank/DDBJ databases">
        <title>Genomic Encyclopedia of Type Strains, Phase IV (KMG-V): Genome sequencing to study the core and pangenomes of soil and plant-associated prokaryotes.</title>
        <authorList>
            <person name="Whitman W."/>
        </authorList>
    </citation>
    <scope>NUCLEOTIDE SEQUENCE [LARGE SCALE GENOMIC DNA]</scope>
    <source>
        <strain evidence="8 9">BR 11622</strain>
    </source>
</reference>
<sequence length="651" mass="70803">MASSAQSPVQTLPKSLDLIAIGRSSVDLYGQQVGGRLEDMASFAKYLGGSPTNTAAGGARLGLRTGLVTRVGADHMGRFIREELEREGVDVTGVVSDPERLTALVVLGIRDRDNFPLIFYRENCADMALDVADLNPDWLRGTGAVLINGTHLSQPGAFAASVAAARLVKGNGGRVVFDIDYRPVLWGLAGLDRGEDRFVAHAGVTNRLREVLPLCDLIVGTEEEIHILGGVTDTVSALTAIRSLTNAVIVCKRGADGCVAFPGAIPAAVTDGLVVPGYPVEVFNVLGAGDAFMAGFLRGWLRDEPLERCCAWGNACGAIVVSRHGCAPAMPTWPELEWFLAQPSLPRRLRDCAELEHIHWATTRRHRYDELTVLAVDHRSQFEDLARELDADPARIPQFKALALKAVERVAGGDDRFGLLLDGRYGFDALASAADAPYWIGRPIEEPKSRPLVFESSADVATELTEWPLAHVVKCLVFYHPDDPEDLRERQERQLLRLFDACRKTRHEMLAEVIIPAGLPVDATTVARAIRRFYAIGVKPDWWKLEPAADPVAWRNIEAAVLENDPYCRGVVLLGLSAPEEELLASFLAAAPAGIVKGFAVGRTIFYDAARGWLANRLDDDEVVAMMAGKLKTLVDAWRRARADAMGGRAA</sequence>
<dbReference type="CDD" id="cd01166">
    <property type="entry name" value="KdgK"/>
    <property type="match status" value="1"/>
</dbReference>
<comment type="caution">
    <text evidence="8">The sequence shown here is derived from an EMBL/GenBank/DDBJ whole genome shotgun (WGS) entry which is preliminary data.</text>
</comment>
<dbReference type="PANTHER" id="PTHR43085">
    <property type="entry name" value="HEXOKINASE FAMILY MEMBER"/>
    <property type="match status" value="1"/>
</dbReference>
<evidence type="ECO:0000313" key="8">
    <source>
        <dbReference type="EMBL" id="TWB41075.1"/>
    </source>
</evidence>
<organism evidence="8 9">
    <name type="scientific">Nitrospirillum amazonense</name>
    <dbReference type="NCBI Taxonomy" id="28077"/>
    <lineage>
        <taxon>Bacteria</taxon>
        <taxon>Pseudomonadati</taxon>
        <taxon>Pseudomonadota</taxon>
        <taxon>Alphaproteobacteria</taxon>
        <taxon>Rhodospirillales</taxon>
        <taxon>Azospirillaceae</taxon>
        <taxon>Nitrospirillum</taxon>
    </lineage>
</organism>
<feature type="domain" description="Carbohydrate kinase PfkB" evidence="6">
    <location>
        <begin position="17"/>
        <end position="332"/>
    </location>
</feature>
<accession>A0A560H436</accession>
<dbReference type="Pfam" id="PF09863">
    <property type="entry name" value="DUF2090"/>
    <property type="match status" value="1"/>
</dbReference>
<dbReference type="Pfam" id="PF00294">
    <property type="entry name" value="PfkB"/>
    <property type="match status" value="1"/>
</dbReference>
<keyword evidence="4 8" id="KW-0418">Kinase</keyword>
<proteinExistence type="inferred from homology"/>
<dbReference type="PROSITE" id="PS00584">
    <property type="entry name" value="PFKB_KINASES_2"/>
    <property type="match status" value="1"/>
</dbReference>